<keyword evidence="4 9" id="KW-1003">Cell membrane</keyword>
<dbReference type="InterPro" id="IPR047817">
    <property type="entry name" value="ABC2_TM_bact-type"/>
</dbReference>
<dbReference type="PANTHER" id="PTHR30413:SF10">
    <property type="entry name" value="CAPSULE POLYSACCHARIDE EXPORT INNER-MEMBRANE PROTEIN CTRC"/>
    <property type="match status" value="1"/>
</dbReference>
<dbReference type="Pfam" id="PF01061">
    <property type="entry name" value="ABC2_membrane"/>
    <property type="match status" value="1"/>
</dbReference>
<dbReference type="PROSITE" id="PS51012">
    <property type="entry name" value="ABC_TM2"/>
    <property type="match status" value="1"/>
</dbReference>
<dbReference type="GO" id="GO:0015774">
    <property type="term" value="P:polysaccharide transport"/>
    <property type="evidence" value="ECO:0007669"/>
    <property type="project" value="UniProtKB-KW"/>
</dbReference>
<evidence type="ECO:0000313" key="11">
    <source>
        <dbReference type="EMBL" id="RXJ67404.1"/>
    </source>
</evidence>
<evidence type="ECO:0000256" key="7">
    <source>
        <dbReference type="ARBA" id="ARBA00023047"/>
    </source>
</evidence>
<evidence type="ECO:0000256" key="8">
    <source>
        <dbReference type="ARBA" id="ARBA00023136"/>
    </source>
</evidence>
<keyword evidence="5 9" id="KW-0812">Transmembrane</keyword>
<keyword evidence="7" id="KW-0762">Sugar transport</keyword>
<dbReference type="Proteomes" id="UP000290172">
    <property type="component" value="Unassembled WGS sequence"/>
</dbReference>
<evidence type="ECO:0000256" key="1">
    <source>
        <dbReference type="ARBA" id="ARBA00004651"/>
    </source>
</evidence>
<comment type="caution">
    <text evidence="11">The sequence shown here is derived from an EMBL/GenBank/DDBJ whole genome shotgun (WGS) entry which is preliminary data.</text>
</comment>
<proteinExistence type="inferred from homology"/>
<keyword evidence="8 9" id="KW-0472">Membrane</keyword>
<evidence type="ECO:0000256" key="3">
    <source>
        <dbReference type="ARBA" id="ARBA00022448"/>
    </source>
</evidence>
<dbReference type="GO" id="GO:0015920">
    <property type="term" value="P:lipopolysaccharide transport"/>
    <property type="evidence" value="ECO:0007669"/>
    <property type="project" value="TreeGrafter"/>
</dbReference>
<dbReference type="EMBL" id="PDKJ01000009">
    <property type="protein sequence ID" value="RXJ67404.1"/>
    <property type="molecule type" value="Genomic_DNA"/>
</dbReference>
<keyword evidence="3 9" id="KW-0813">Transport</keyword>
<comment type="similarity">
    <text evidence="2 9">Belongs to the ABC-2 integral membrane protein family.</text>
</comment>
<dbReference type="RefSeq" id="WP_128981964.1">
    <property type="nucleotide sequence ID" value="NZ_PDKJ01000009.1"/>
</dbReference>
<comment type="subcellular location">
    <subcellularLocation>
        <location evidence="1 9">Cell membrane</location>
        <topology evidence="1 9">Multi-pass membrane protein</topology>
    </subcellularLocation>
</comment>
<reference evidence="11 12" key="1">
    <citation type="submission" date="2017-10" db="EMBL/GenBank/DDBJ databases">
        <title>Genomics of the genus Arcobacter.</title>
        <authorList>
            <person name="Perez-Cataluna A."/>
            <person name="Figueras M.J."/>
        </authorList>
    </citation>
    <scope>NUCLEOTIDE SEQUENCE [LARGE SCALE GENOMIC DNA]</scope>
    <source>
        <strain evidence="11 12">CECT 8993</strain>
    </source>
</reference>
<dbReference type="GO" id="GO:0140359">
    <property type="term" value="F:ABC-type transporter activity"/>
    <property type="evidence" value="ECO:0007669"/>
    <property type="project" value="InterPro"/>
</dbReference>
<protein>
    <recommendedName>
        <fullName evidence="9">Transport permease protein</fullName>
    </recommendedName>
</protein>
<evidence type="ECO:0000256" key="6">
    <source>
        <dbReference type="ARBA" id="ARBA00022989"/>
    </source>
</evidence>
<evidence type="ECO:0000256" key="2">
    <source>
        <dbReference type="ARBA" id="ARBA00007783"/>
    </source>
</evidence>
<feature type="transmembrane region" description="Helical" evidence="9">
    <location>
        <begin position="115"/>
        <end position="138"/>
    </location>
</feature>
<keyword evidence="6 9" id="KW-1133">Transmembrane helix</keyword>
<evidence type="ECO:0000256" key="5">
    <source>
        <dbReference type="ARBA" id="ARBA00022692"/>
    </source>
</evidence>
<feature type="transmembrane region" description="Helical" evidence="9">
    <location>
        <begin position="227"/>
        <end position="248"/>
    </location>
</feature>
<organism evidence="11 12">
    <name type="scientific">Halarcobacter ebronensis</name>
    <dbReference type="NCBI Taxonomy" id="1462615"/>
    <lineage>
        <taxon>Bacteria</taxon>
        <taxon>Pseudomonadati</taxon>
        <taxon>Campylobacterota</taxon>
        <taxon>Epsilonproteobacteria</taxon>
        <taxon>Campylobacterales</taxon>
        <taxon>Arcobacteraceae</taxon>
        <taxon>Halarcobacter</taxon>
    </lineage>
</organism>
<feature type="transmembrane region" description="Helical" evidence="9">
    <location>
        <begin position="27"/>
        <end position="52"/>
    </location>
</feature>
<dbReference type="PANTHER" id="PTHR30413">
    <property type="entry name" value="INNER MEMBRANE TRANSPORT PERMEASE"/>
    <property type="match status" value="1"/>
</dbReference>
<gene>
    <name evidence="11" type="ORF">CRV08_10775</name>
</gene>
<evidence type="ECO:0000313" key="12">
    <source>
        <dbReference type="Proteomes" id="UP000290172"/>
    </source>
</evidence>
<evidence type="ECO:0000256" key="9">
    <source>
        <dbReference type="RuleBase" id="RU361157"/>
    </source>
</evidence>
<sequence length="259" mass="30410">MNFIFQISKYILKNAISDYKNSYKSSFLSYSWIIIHPLLLLIIYSFVFSTILQPRVDPNNGISYAVYLSVAILPWIVFSNAILQGTLSISNNIYLIKKLNIPLYVYVTKEVLEQFLNMIIVIILLFIFLYLNGISLSIKCFLSIVPFFCLFFFALGLSMFLASINIFFRDIEKAIGIFLQMLMWVVPIVYPWDIVPKNFQWVIFYDPLFYFFNSIREVLIFDHLINIKHYLIMIISSFSMFAIGLYTINRLESDIRDSI</sequence>
<feature type="transmembrane region" description="Helical" evidence="9">
    <location>
        <begin position="175"/>
        <end position="192"/>
    </location>
</feature>
<dbReference type="InterPro" id="IPR013525">
    <property type="entry name" value="ABC2_TM"/>
</dbReference>
<dbReference type="GO" id="GO:0005886">
    <property type="term" value="C:plasma membrane"/>
    <property type="evidence" value="ECO:0007669"/>
    <property type="project" value="UniProtKB-SubCell"/>
</dbReference>
<feature type="transmembrane region" description="Helical" evidence="9">
    <location>
        <begin position="144"/>
        <end position="168"/>
    </location>
</feature>
<evidence type="ECO:0000259" key="10">
    <source>
        <dbReference type="PROSITE" id="PS51012"/>
    </source>
</evidence>
<dbReference type="AlphaFoldDB" id="A0A4Q0YCV0"/>
<feature type="domain" description="ABC transmembrane type-2" evidence="10">
    <location>
        <begin position="28"/>
        <end position="251"/>
    </location>
</feature>
<keyword evidence="7" id="KW-0625">Polysaccharide transport</keyword>
<feature type="transmembrane region" description="Helical" evidence="9">
    <location>
        <begin position="64"/>
        <end position="94"/>
    </location>
</feature>
<name>A0A4Q0YCV0_9BACT</name>
<accession>A0A4Q0YCV0</accession>
<evidence type="ECO:0000256" key="4">
    <source>
        <dbReference type="ARBA" id="ARBA00022475"/>
    </source>
</evidence>